<keyword evidence="6 8" id="KW-0472">Membrane</keyword>
<feature type="transmembrane region" description="Helical" evidence="8">
    <location>
        <begin position="82"/>
        <end position="101"/>
    </location>
</feature>
<feature type="binding site" evidence="7">
    <location>
        <position position="213"/>
    </location>
    <ligand>
        <name>Mg(2+)</name>
        <dbReference type="ChEBI" id="CHEBI:18420"/>
    </ligand>
</feature>
<dbReference type="GO" id="GO:0016780">
    <property type="term" value="F:phosphotransferase activity, for other substituted phosphate groups"/>
    <property type="evidence" value="ECO:0007669"/>
    <property type="project" value="InterPro"/>
</dbReference>
<dbReference type="Pfam" id="PF00953">
    <property type="entry name" value="Glycos_transf_4"/>
    <property type="match status" value="1"/>
</dbReference>
<dbReference type="EMBL" id="MSKJ01000012">
    <property type="protein sequence ID" value="OLO44747.1"/>
    <property type="molecule type" value="Genomic_DNA"/>
</dbReference>
<reference evidence="9 10" key="1">
    <citation type="submission" date="2016-12" db="EMBL/GenBank/DDBJ databases">
        <title>Genomic Comparison of strains in the 'Actinomyces naeslundii' Group.</title>
        <authorList>
            <person name="Mughal S.R."/>
            <person name="Do T."/>
            <person name="Gilbert S.C."/>
            <person name="Witherden E.A."/>
            <person name="Didelot X."/>
            <person name="Beighton D."/>
        </authorList>
    </citation>
    <scope>NUCLEOTIDE SEQUENCE [LARGE SCALE GENOMIC DNA]</scope>
    <source>
        <strain evidence="9 10">CCUG 33920</strain>
    </source>
</reference>
<dbReference type="GO" id="GO:0071555">
    <property type="term" value="P:cell wall organization"/>
    <property type="evidence" value="ECO:0007669"/>
    <property type="project" value="TreeGrafter"/>
</dbReference>
<dbReference type="GO" id="GO:0009103">
    <property type="term" value="P:lipopolysaccharide biosynthetic process"/>
    <property type="evidence" value="ECO:0007669"/>
    <property type="project" value="TreeGrafter"/>
</dbReference>
<comment type="caution">
    <text evidence="9">The sequence shown here is derived from an EMBL/GenBank/DDBJ whole genome shotgun (WGS) entry which is preliminary data.</text>
</comment>
<feature type="transmembrane region" description="Helical" evidence="8">
    <location>
        <begin position="113"/>
        <end position="131"/>
    </location>
</feature>
<keyword evidence="2" id="KW-1003">Cell membrane</keyword>
<feature type="transmembrane region" description="Helical" evidence="8">
    <location>
        <begin position="285"/>
        <end position="307"/>
    </location>
</feature>
<evidence type="ECO:0000256" key="5">
    <source>
        <dbReference type="ARBA" id="ARBA00022989"/>
    </source>
</evidence>
<keyword evidence="3 9" id="KW-0808">Transferase</keyword>
<keyword evidence="7" id="KW-0460">Magnesium</keyword>
<comment type="cofactor">
    <cofactor evidence="7">
        <name>Mg(2+)</name>
        <dbReference type="ChEBI" id="CHEBI:18420"/>
    </cofactor>
</comment>
<gene>
    <name evidence="9" type="ORF">BKH29_05810</name>
</gene>
<dbReference type="GO" id="GO:0044038">
    <property type="term" value="P:cell wall macromolecule biosynthetic process"/>
    <property type="evidence" value="ECO:0007669"/>
    <property type="project" value="TreeGrafter"/>
</dbReference>
<dbReference type="RefSeq" id="WP_009398432.1">
    <property type="nucleotide sequence ID" value="NZ_MSKJ01000012.1"/>
</dbReference>
<feature type="binding site" evidence="7">
    <location>
        <position position="153"/>
    </location>
    <ligand>
        <name>Mg(2+)</name>
        <dbReference type="ChEBI" id="CHEBI:18420"/>
    </ligand>
</feature>
<feature type="transmembrane region" description="Helical" evidence="8">
    <location>
        <begin position="313"/>
        <end position="336"/>
    </location>
</feature>
<feature type="transmembrane region" description="Helical" evidence="8">
    <location>
        <begin position="220"/>
        <end position="248"/>
    </location>
</feature>
<dbReference type="PANTHER" id="PTHR22926">
    <property type="entry name" value="PHOSPHO-N-ACETYLMURAMOYL-PENTAPEPTIDE-TRANSFERASE"/>
    <property type="match status" value="1"/>
</dbReference>
<feature type="transmembrane region" description="Helical" evidence="8">
    <location>
        <begin position="171"/>
        <end position="200"/>
    </location>
</feature>
<sequence length="346" mass="36347">MTTLLLSGLAVTAAVSASLTAAVIPLLKRARVMDVPVDRSLHRRPVPRGGGLAIVLAASLATWTTILAAAHQRGTVHTMTRLDVALMGLATVLAFAMLGLIEDLFSVSVRTRLVLQLALGAALGLVMHTAFEVSLWWTPVVCVGTAALVNATNFMDGANGLACSHALMTSLWYVQVAIVAPVPGLGLVMISVAGACLGFLPFNTPRAKVFLGDSGSYALGAAWAFAVTACFAQGVAVEAAVAPVLVLLADTGYTLWMRIRAGQCWYESHRLHVYQRLVCAGWPHWASALLVTLAAASCCALAAGSLVTSSRLWIPQVGMAAVLVLYLRMPSIIGAPNPFPSPRRAR</sequence>
<evidence type="ECO:0000256" key="2">
    <source>
        <dbReference type="ARBA" id="ARBA00022475"/>
    </source>
</evidence>
<keyword evidence="5 8" id="KW-1133">Transmembrane helix</keyword>
<keyword evidence="4 8" id="KW-0812">Transmembrane</keyword>
<evidence type="ECO:0000256" key="4">
    <source>
        <dbReference type="ARBA" id="ARBA00022692"/>
    </source>
</evidence>
<evidence type="ECO:0000256" key="6">
    <source>
        <dbReference type="ARBA" id="ARBA00023136"/>
    </source>
</evidence>
<organism evidence="9 10">
    <name type="scientific">Actinomyces oris</name>
    <dbReference type="NCBI Taxonomy" id="544580"/>
    <lineage>
        <taxon>Bacteria</taxon>
        <taxon>Bacillati</taxon>
        <taxon>Actinomycetota</taxon>
        <taxon>Actinomycetes</taxon>
        <taxon>Actinomycetales</taxon>
        <taxon>Actinomycetaceae</taxon>
        <taxon>Actinomyces</taxon>
    </lineage>
</organism>
<protein>
    <submittedName>
        <fullName evidence="9">Glycosyl transferase family 4</fullName>
    </submittedName>
</protein>
<dbReference type="GO" id="GO:0005886">
    <property type="term" value="C:plasma membrane"/>
    <property type="evidence" value="ECO:0007669"/>
    <property type="project" value="UniProtKB-SubCell"/>
</dbReference>
<evidence type="ECO:0000313" key="9">
    <source>
        <dbReference type="EMBL" id="OLO44747.1"/>
    </source>
</evidence>
<dbReference type="AlphaFoldDB" id="A0A1Q8V9H9"/>
<dbReference type="GO" id="GO:0046872">
    <property type="term" value="F:metal ion binding"/>
    <property type="evidence" value="ECO:0007669"/>
    <property type="project" value="UniProtKB-KW"/>
</dbReference>
<name>A0A1Q8V9H9_9ACTO</name>
<feature type="transmembrane region" description="Helical" evidence="8">
    <location>
        <begin position="46"/>
        <end position="70"/>
    </location>
</feature>
<evidence type="ECO:0000256" key="8">
    <source>
        <dbReference type="SAM" id="Phobius"/>
    </source>
</evidence>
<evidence type="ECO:0000256" key="3">
    <source>
        <dbReference type="ARBA" id="ARBA00022679"/>
    </source>
</evidence>
<keyword evidence="7" id="KW-0479">Metal-binding</keyword>
<dbReference type="PANTHER" id="PTHR22926:SF3">
    <property type="entry name" value="UNDECAPRENYL-PHOSPHATE ALPHA-N-ACETYLGLUCOSAMINYL 1-PHOSPHATE TRANSFERASE"/>
    <property type="match status" value="1"/>
</dbReference>
<dbReference type="Proteomes" id="UP000186857">
    <property type="component" value="Unassembled WGS sequence"/>
</dbReference>
<dbReference type="OrthoDB" id="9783652at2"/>
<evidence type="ECO:0000256" key="7">
    <source>
        <dbReference type="PIRSR" id="PIRSR600715-1"/>
    </source>
</evidence>
<proteinExistence type="predicted"/>
<evidence type="ECO:0000256" key="1">
    <source>
        <dbReference type="ARBA" id="ARBA00004651"/>
    </source>
</evidence>
<comment type="subcellular location">
    <subcellularLocation>
        <location evidence="1">Cell membrane</location>
        <topology evidence="1">Multi-pass membrane protein</topology>
    </subcellularLocation>
</comment>
<dbReference type="InterPro" id="IPR000715">
    <property type="entry name" value="Glycosyl_transferase_4"/>
</dbReference>
<accession>A0A1Q8V9H9</accession>
<evidence type="ECO:0000313" key="10">
    <source>
        <dbReference type="Proteomes" id="UP000186857"/>
    </source>
</evidence>